<gene>
    <name evidence="2" type="ORF">T07_6956</name>
</gene>
<dbReference type="AlphaFoldDB" id="A0A0V0RBK0"/>
<proteinExistence type="predicted"/>
<feature type="region of interest" description="Disordered" evidence="1">
    <location>
        <begin position="13"/>
        <end position="87"/>
    </location>
</feature>
<feature type="compositionally biased region" description="Basic and acidic residues" evidence="1">
    <location>
        <begin position="66"/>
        <end position="76"/>
    </location>
</feature>
<keyword evidence="3" id="KW-1185">Reference proteome</keyword>
<dbReference type="EMBL" id="JYDL01001882">
    <property type="protein sequence ID" value="KRX11576.1"/>
    <property type="molecule type" value="Genomic_DNA"/>
</dbReference>
<dbReference type="Proteomes" id="UP000054630">
    <property type="component" value="Unassembled WGS sequence"/>
</dbReference>
<evidence type="ECO:0000313" key="2">
    <source>
        <dbReference type="EMBL" id="KRX11576.1"/>
    </source>
</evidence>
<accession>A0A0V0RBK0</accession>
<feature type="non-terminal residue" evidence="2">
    <location>
        <position position="1"/>
    </location>
</feature>
<feature type="non-terminal residue" evidence="2">
    <location>
        <position position="87"/>
    </location>
</feature>
<evidence type="ECO:0000256" key="1">
    <source>
        <dbReference type="SAM" id="MobiDB-lite"/>
    </source>
</evidence>
<sequence length="87" mass="9352">LITAVDVASKNINESDTVSGEEKNMEMPNSIEESASLQGLSSTADGITSTSDEDSKSTSREIGIVENEHLDMEKRFGPLKFVDGDSE</sequence>
<name>A0A0V0RBK0_9BILA</name>
<evidence type="ECO:0000313" key="3">
    <source>
        <dbReference type="Proteomes" id="UP000054630"/>
    </source>
</evidence>
<protein>
    <submittedName>
        <fullName evidence="2">Uncharacterized protein</fullName>
    </submittedName>
</protein>
<comment type="caution">
    <text evidence="2">The sequence shown here is derived from an EMBL/GenBank/DDBJ whole genome shotgun (WGS) entry which is preliminary data.</text>
</comment>
<feature type="compositionally biased region" description="Polar residues" evidence="1">
    <location>
        <begin position="31"/>
        <end position="47"/>
    </location>
</feature>
<organism evidence="2 3">
    <name type="scientific">Trichinella nelsoni</name>
    <dbReference type="NCBI Taxonomy" id="6336"/>
    <lineage>
        <taxon>Eukaryota</taxon>
        <taxon>Metazoa</taxon>
        <taxon>Ecdysozoa</taxon>
        <taxon>Nematoda</taxon>
        <taxon>Enoplea</taxon>
        <taxon>Dorylaimia</taxon>
        <taxon>Trichinellida</taxon>
        <taxon>Trichinellidae</taxon>
        <taxon>Trichinella</taxon>
    </lineage>
</organism>
<reference evidence="2 3" key="1">
    <citation type="submission" date="2015-01" db="EMBL/GenBank/DDBJ databases">
        <title>Evolution of Trichinella species and genotypes.</title>
        <authorList>
            <person name="Korhonen P.K."/>
            <person name="Edoardo P."/>
            <person name="Giuseppe L.R."/>
            <person name="Gasser R.B."/>
        </authorList>
    </citation>
    <scope>NUCLEOTIDE SEQUENCE [LARGE SCALE GENOMIC DNA]</scope>
    <source>
        <strain evidence="2">ISS37</strain>
    </source>
</reference>